<dbReference type="Pfam" id="PF00059">
    <property type="entry name" value="Lectin_C"/>
    <property type="match status" value="2"/>
</dbReference>
<keyword evidence="3" id="KW-1185">Reference proteome</keyword>
<sequence length="243" mass="27233">TPDIELTYDNSAIGFFTSTDTTWFTSQLDCLNWGGNLATINSAIEDSLLFYSSTDIDIYFSCWIGLNDIENDAGIDANAFVWVDGSDSTYRNFDTLGRSFPLEIDGRNCVRNRYRTAAGILSNGWFNPPCTVIRYCYFCNKLGNSKGCDLIYEGSCYRVFEARDGINWLDAQSSCAVWGGDLTSITTERENNYLYTIIPDTVSNCWIGLNDRDGDGTYSWIDGSVYSHTNWTGSEQSISDDDC</sequence>
<dbReference type="PANTHER" id="PTHR22803">
    <property type="entry name" value="MANNOSE, PHOSPHOLIPASE, LECTIN RECEPTOR RELATED"/>
    <property type="match status" value="1"/>
</dbReference>
<dbReference type="SMART" id="SM00034">
    <property type="entry name" value="CLECT"/>
    <property type="match status" value="2"/>
</dbReference>
<reference evidence="2 3" key="1">
    <citation type="journal article" date="2023" name="BMC Biol.">
        <title>The compact genome of the sponge Oopsacas minuta (Hexactinellida) is lacking key metazoan core genes.</title>
        <authorList>
            <person name="Santini S."/>
            <person name="Schenkelaars Q."/>
            <person name="Jourda C."/>
            <person name="Duchesne M."/>
            <person name="Belahbib H."/>
            <person name="Rocher C."/>
            <person name="Selva M."/>
            <person name="Riesgo A."/>
            <person name="Vervoort M."/>
            <person name="Leys S.P."/>
            <person name="Kodjabachian L."/>
            <person name="Le Bivic A."/>
            <person name="Borchiellini C."/>
            <person name="Claverie J.M."/>
            <person name="Renard E."/>
        </authorList>
    </citation>
    <scope>NUCLEOTIDE SEQUENCE [LARGE SCALE GENOMIC DNA]</scope>
    <source>
        <strain evidence="2">SPO-2</strain>
    </source>
</reference>
<dbReference type="InterPro" id="IPR016186">
    <property type="entry name" value="C-type_lectin-like/link_sf"/>
</dbReference>
<dbReference type="EMBL" id="JAKMXF010000232">
    <property type="protein sequence ID" value="KAI6654213.1"/>
    <property type="molecule type" value="Genomic_DNA"/>
</dbReference>
<dbReference type="InterPro" id="IPR001304">
    <property type="entry name" value="C-type_lectin-like"/>
</dbReference>
<protein>
    <recommendedName>
        <fullName evidence="1">C-type lectin domain-containing protein</fullName>
    </recommendedName>
</protein>
<evidence type="ECO:0000259" key="1">
    <source>
        <dbReference type="PROSITE" id="PS50041"/>
    </source>
</evidence>
<dbReference type="Gene3D" id="3.10.100.10">
    <property type="entry name" value="Mannose-Binding Protein A, subunit A"/>
    <property type="match status" value="2"/>
</dbReference>
<feature type="non-terminal residue" evidence="2">
    <location>
        <position position="1"/>
    </location>
</feature>
<feature type="non-terminal residue" evidence="2">
    <location>
        <position position="243"/>
    </location>
</feature>
<dbReference type="PROSITE" id="PS50041">
    <property type="entry name" value="C_TYPE_LECTIN_2"/>
    <property type="match status" value="2"/>
</dbReference>
<name>A0AAV7JYU4_9METZ</name>
<feature type="domain" description="C-type lectin" evidence="1">
    <location>
        <begin position="152"/>
        <end position="243"/>
    </location>
</feature>
<accession>A0AAV7JYU4</accession>
<dbReference type="AlphaFoldDB" id="A0AAV7JYU4"/>
<gene>
    <name evidence="2" type="ORF">LOD99_11461</name>
</gene>
<dbReference type="SUPFAM" id="SSF56436">
    <property type="entry name" value="C-type lectin-like"/>
    <property type="match status" value="2"/>
</dbReference>
<dbReference type="InterPro" id="IPR050111">
    <property type="entry name" value="C-type_lectin/snaclec_domain"/>
</dbReference>
<feature type="domain" description="C-type lectin" evidence="1">
    <location>
        <begin position="8"/>
        <end position="130"/>
    </location>
</feature>
<evidence type="ECO:0000313" key="3">
    <source>
        <dbReference type="Proteomes" id="UP001165289"/>
    </source>
</evidence>
<evidence type="ECO:0000313" key="2">
    <source>
        <dbReference type="EMBL" id="KAI6654213.1"/>
    </source>
</evidence>
<comment type="caution">
    <text evidence="2">The sequence shown here is derived from an EMBL/GenBank/DDBJ whole genome shotgun (WGS) entry which is preliminary data.</text>
</comment>
<dbReference type="Proteomes" id="UP001165289">
    <property type="component" value="Unassembled WGS sequence"/>
</dbReference>
<proteinExistence type="predicted"/>
<organism evidence="2 3">
    <name type="scientific">Oopsacas minuta</name>
    <dbReference type="NCBI Taxonomy" id="111878"/>
    <lineage>
        <taxon>Eukaryota</taxon>
        <taxon>Metazoa</taxon>
        <taxon>Porifera</taxon>
        <taxon>Hexactinellida</taxon>
        <taxon>Hexasterophora</taxon>
        <taxon>Lyssacinosida</taxon>
        <taxon>Leucopsacidae</taxon>
        <taxon>Oopsacas</taxon>
    </lineage>
</organism>
<dbReference type="CDD" id="cd00037">
    <property type="entry name" value="CLECT"/>
    <property type="match status" value="2"/>
</dbReference>
<dbReference type="InterPro" id="IPR016187">
    <property type="entry name" value="CTDL_fold"/>
</dbReference>